<protein>
    <recommendedName>
        <fullName evidence="4">Ig-like domain-containing protein</fullName>
    </recommendedName>
</protein>
<dbReference type="GO" id="GO:0007155">
    <property type="term" value="P:cell adhesion"/>
    <property type="evidence" value="ECO:0007669"/>
    <property type="project" value="InterPro"/>
</dbReference>
<name>A0A8C1E6Z2_CYPCA</name>
<feature type="domain" description="Ig-like" evidence="4">
    <location>
        <begin position="1031"/>
        <end position="1107"/>
    </location>
</feature>
<feature type="domain" description="Ig-like" evidence="4">
    <location>
        <begin position="230"/>
        <end position="306"/>
    </location>
</feature>
<dbReference type="SUPFAM" id="SSF48726">
    <property type="entry name" value="Immunoglobulin"/>
    <property type="match status" value="12"/>
</dbReference>
<feature type="chain" id="PRO_5039918771" description="Ig-like domain-containing protein" evidence="3">
    <location>
        <begin position="36"/>
        <end position="1182"/>
    </location>
</feature>
<dbReference type="Gene3D" id="2.60.40.10">
    <property type="entry name" value="Immunoglobulins"/>
    <property type="match status" value="12"/>
</dbReference>
<feature type="domain" description="Ig-like" evidence="4">
    <location>
        <begin position="864"/>
        <end position="938"/>
    </location>
</feature>
<dbReference type="PANTHER" id="PTHR13771">
    <property type="entry name" value="INTERCELLULAR ADHESION MOLECULE"/>
    <property type="match status" value="1"/>
</dbReference>
<feature type="transmembrane region" description="Helical" evidence="2">
    <location>
        <begin position="1112"/>
        <end position="1138"/>
    </location>
</feature>
<dbReference type="SMART" id="SM00408">
    <property type="entry name" value="IGc2"/>
    <property type="match status" value="7"/>
</dbReference>
<feature type="domain" description="Ig-like" evidence="4">
    <location>
        <begin position="684"/>
        <end position="758"/>
    </location>
</feature>
<dbReference type="InterPro" id="IPR013783">
    <property type="entry name" value="Ig-like_fold"/>
</dbReference>
<reference evidence="5" key="2">
    <citation type="submission" date="2025-09" db="UniProtKB">
        <authorList>
            <consortium name="Ensembl"/>
        </authorList>
    </citation>
    <scope>IDENTIFICATION</scope>
</reference>
<dbReference type="InterPro" id="IPR003599">
    <property type="entry name" value="Ig_sub"/>
</dbReference>
<dbReference type="InterPro" id="IPR047012">
    <property type="entry name" value="ICAM_VCAM"/>
</dbReference>
<dbReference type="GeneTree" id="ENSGT00940000159005"/>
<feature type="signal peptide" evidence="3">
    <location>
        <begin position="1"/>
        <end position="35"/>
    </location>
</feature>
<evidence type="ECO:0000313" key="5">
    <source>
        <dbReference type="Ensembl" id="ENSCCRP00000072956.2"/>
    </source>
</evidence>
<dbReference type="GO" id="GO:0005178">
    <property type="term" value="F:integrin binding"/>
    <property type="evidence" value="ECO:0007669"/>
    <property type="project" value="InterPro"/>
</dbReference>
<dbReference type="InterPro" id="IPR003598">
    <property type="entry name" value="Ig_sub2"/>
</dbReference>
<keyword evidence="2" id="KW-1133">Transmembrane helix</keyword>
<dbReference type="InterPro" id="IPR007110">
    <property type="entry name" value="Ig-like_dom"/>
</dbReference>
<feature type="domain" description="Ig-like" evidence="4">
    <location>
        <begin position="324"/>
        <end position="398"/>
    </location>
</feature>
<feature type="domain" description="Ig-like" evidence="4">
    <location>
        <begin position="120"/>
        <end position="223"/>
    </location>
</feature>
<evidence type="ECO:0000259" key="4">
    <source>
        <dbReference type="PROSITE" id="PS50835"/>
    </source>
</evidence>
<dbReference type="Proteomes" id="UP001108240">
    <property type="component" value="Unplaced"/>
</dbReference>
<proteinExistence type="predicted"/>
<dbReference type="PROSITE" id="PS50835">
    <property type="entry name" value="IG_LIKE"/>
    <property type="match status" value="11"/>
</dbReference>
<accession>A0A8C1E6Z2</accession>
<organism evidence="5 6">
    <name type="scientific">Cyprinus carpio carpio</name>
    <dbReference type="NCBI Taxonomy" id="630221"/>
    <lineage>
        <taxon>Eukaryota</taxon>
        <taxon>Metazoa</taxon>
        <taxon>Chordata</taxon>
        <taxon>Craniata</taxon>
        <taxon>Vertebrata</taxon>
        <taxon>Euteleostomi</taxon>
        <taxon>Actinopterygii</taxon>
        <taxon>Neopterygii</taxon>
        <taxon>Teleostei</taxon>
        <taxon>Ostariophysi</taxon>
        <taxon>Cypriniformes</taxon>
        <taxon>Cyprinidae</taxon>
        <taxon>Cyprininae</taxon>
        <taxon>Cyprinus</taxon>
    </lineage>
</organism>
<dbReference type="SMART" id="SM00409">
    <property type="entry name" value="IG"/>
    <property type="match status" value="11"/>
</dbReference>
<dbReference type="InterPro" id="IPR036179">
    <property type="entry name" value="Ig-like_dom_sf"/>
</dbReference>
<feature type="domain" description="Ig-like" evidence="4">
    <location>
        <begin position="950"/>
        <end position="1026"/>
    </location>
</feature>
<evidence type="ECO:0000313" key="6">
    <source>
        <dbReference type="Proteomes" id="UP001108240"/>
    </source>
</evidence>
<keyword evidence="3" id="KW-0732">Signal</keyword>
<sequence length="1182" mass="132343">MQEGSLSLTPSFRIFYLRLLGFCFLYFSSVAGTQAECPVQLSQQRVVVRYNGSVAVNCNTSITHKGMGWEASEGAVPMTRDKMITWRVSHLTEWDIEPFCFINHEEQCQVQLLVTIYKTPDSVSISIVDHSGPMIEGQQYKLQCDVHDVAPVQNLTVKWYKGQTLLDKTTFTEDSKTPLNETATLLIRPDRADDGAQYSCAAELELGAEGPQPPPNKTSESLSFTVYFKPIIDENKLPSIVPVFRGYPEVLVCEAEGNPKPTISWILGTNVIVYNETLTISESTPEHVYCIADNSAGRTTRQVNVSIQDISISTVSHTGPMIAGEWYELQCFIQNVVFKIVDVRWYKLNQINVTETIKTPANLTYKVRIRPDRADDGAQFWCEAKLEAKGPQRYSTMSSDHLSITVHSKPIIDENKLPSIVPVFRGNPEVLVCEAEGNPKPTISWILGTNVIVYNETLTISESTPEHVYCVANNSVGRTTRQVNVSIQDISISTVSHTGPMIAGEWYELQCFIQNVVFKIVDVRWYKLNQINVTETIKTPANLTYKVRIRPDRADDGAQFWCEAKLEAKGPQRYSTMSSDHLSITVHFKPIIDENKLPSIVPVFRGYPEVLVCEAEGNPKPTISWILGTNVIVYNESLTISESTPEHVYCVANNSVGRTTRQVNVSIQDISISTVSHTGPMIAGEWYELQCFIQNVVFKIVDVRWYKLNQINVTETIKTPANLTYKVRIRPDRADDGAQFWCEAKLEAKGPQRYSTMSSDHLSITVNSKPIIDENKLPSIVPVFRGYPEVLVCEAEGNPKPTISWILGTNVIVYNETLTISESTPEHVYCVANNSAGRTTRQVNVSIQDISISTVSHTGPMIAGEWYELQCFIQNVVFKIVDVRWYKLNQINVTETIKTPANLTYKVRIRPDRADDGAQFWCEAKLEAKGPQRYSTMSSDHLSITVHFKPIIDENKLPSIVPVFRGNPEVLVCEAEGNPKPTISWILGTNVIVYNESLTISESTPEHVYCVANNSAGRTTRQVNVSIQVKPIINENKLPSIVPVFRGYPEVLVCEAEGNPKPTISWILGTNVIVYNETLTISESTPEHVYCVANNSAGRTTRQVNVVLKEDYLPLIAGLIAVTVVFISVIFIFIYSIYYKTAKMGRYSLKDAKPSAQNENIAQNGKHSPIPMKKLSQSDILA</sequence>
<reference evidence="5" key="1">
    <citation type="submission" date="2025-08" db="UniProtKB">
        <authorList>
            <consortium name="Ensembl"/>
        </authorList>
    </citation>
    <scope>IDENTIFICATION</scope>
</reference>
<feature type="region of interest" description="Disordered" evidence="1">
    <location>
        <begin position="1158"/>
        <end position="1182"/>
    </location>
</feature>
<feature type="domain" description="Ig-like" evidence="4">
    <location>
        <begin position="770"/>
        <end position="846"/>
    </location>
</feature>
<feature type="domain" description="Ig-like" evidence="4">
    <location>
        <begin position="590"/>
        <end position="666"/>
    </location>
</feature>
<dbReference type="PANTHER" id="PTHR13771:SF9">
    <property type="entry name" value="INTERCELLULAR ADHESION MOLECULE 5"/>
    <property type="match status" value="1"/>
</dbReference>
<keyword evidence="2" id="KW-0812">Transmembrane</keyword>
<keyword evidence="6" id="KW-1185">Reference proteome</keyword>
<evidence type="ECO:0000256" key="3">
    <source>
        <dbReference type="SAM" id="SignalP"/>
    </source>
</evidence>
<feature type="domain" description="Ig-like" evidence="4">
    <location>
        <begin position="410"/>
        <end position="486"/>
    </location>
</feature>
<keyword evidence="2" id="KW-0472">Membrane</keyword>
<evidence type="ECO:0000256" key="2">
    <source>
        <dbReference type="SAM" id="Phobius"/>
    </source>
</evidence>
<dbReference type="Pfam" id="PF07679">
    <property type="entry name" value="I-set"/>
    <property type="match status" value="1"/>
</dbReference>
<evidence type="ECO:0000256" key="1">
    <source>
        <dbReference type="SAM" id="MobiDB-lite"/>
    </source>
</evidence>
<feature type="domain" description="Ig-like" evidence="4">
    <location>
        <begin position="504"/>
        <end position="578"/>
    </location>
</feature>
<dbReference type="Ensembl" id="ENSCCRT00000079053.2">
    <property type="protein sequence ID" value="ENSCCRP00000072956.2"/>
    <property type="gene ID" value="ENSCCRG00000039396.2"/>
</dbReference>
<dbReference type="InterPro" id="IPR013098">
    <property type="entry name" value="Ig_I-set"/>
</dbReference>
<dbReference type="AlphaFoldDB" id="A0A8C1E6Z2"/>